<dbReference type="InterPro" id="IPR012924">
    <property type="entry name" value="TfuA_core"/>
</dbReference>
<proteinExistence type="predicted"/>
<reference evidence="2 3" key="1">
    <citation type="submission" date="2021-01" db="EMBL/GenBank/DDBJ databases">
        <title>Actinoplanes sp. nov. LDG1-01 isolated from lichen.</title>
        <authorList>
            <person name="Saeng-In P."/>
            <person name="Phongsopitanun W."/>
            <person name="Kanchanasin P."/>
            <person name="Yuki M."/>
            <person name="Kudo T."/>
            <person name="Ohkuma M."/>
            <person name="Tanasupawat S."/>
        </authorList>
    </citation>
    <scope>NUCLEOTIDE SEQUENCE [LARGE SCALE GENOMIC DNA]</scope>
    <source>
        <strain evidence="2 3">LDG1-01</strain>
    </source>
</reference>
<protein>
    <submittedName>
        <fullName evidence="2">TfuA-like protein</fullName>
    </submittedName>
</protein>
<keyword evidence="3" id="KW-1185">Reference proteome</keyword>
<accession>A0ABS1VMU0</accession>
<evidence type="ECO:0000313" key="3">
    <source>
        <dbReference type="Proteomes" id="UP000598996"/>
    </source>
</evidence>
<dbReference type="Proteomes" id="UP000598996">
    <property type="component" value="Unassembled WGS sequence"/>
</dbReference>
<organism evidence="2 3">
    <name type="scientific">Paractinoplanes lichenicola</name>
    <dbReference type="NCBI Taxonomy" id="2802976"/>
    <lineage>
        <taxon>Bacteria</taxon>
        <taxon>Bacillati</taxon>
        <taxon>Actinomycetota</taxon>
        <taxon>Actinomycetes</taxon>
        <taxon>Micromonosporales</taxon>
        <taxon>Micromonosporaceae</taxon>
        <taxon>Paractinoplanes</taxon>
    </lineage>
</organism>
<name>A0ABS1VMU0_9ACTN</name>
<evidence type="ECO:0000259" key="1">
    <source>
        <dbReference type="Pfam" id="PF07812"/>
    </source>
</evidence>
<feature type="domain" description="TfuA-like core" evidence="1">
    <location>
        <begin position="50"/>
        <end position="169"/>
    </location>
</feature>
<evidence type="ECO:0000313" key="2">
    <source>
        <dbReference type="EMBL" id="MBL7256030.1"/>
    </source>
</evidence>
<dbReference type="EMBL" id="JAENHO010000004">
    <property type="protein sequence ID" value="MBL7256030.1"/>
    <property type="molecule type" value="Genomic_DNA"/>
</dbReference>
<gene>
    <name evidence="2" type="ORF">JKJ07_17170</name>
</gene>
<dbReference type="Pfam" id="PF07812">
    <property type="entry name" value="TfuA"/>
    <property type="match status" value="1"/>
</dbReference>
<sequence length="430" mass="47044">MTRLHVFAGPSRPAALGPAVEDAVVWHPPIRHGDLFRLRPDAGTDILIIDGLYQQHAPIRHKEIIAALRQGVRISGAASMGALRAVELGEYGMRGFGTVFQWYATGRLESDADVALTHGPAEEGYRPFTVTIVSILAATDWLCATGALSRSAGDRLVGLCQQAHFTARSRGLLRRLADDGGLRAEMDLLLDALNRAEPGDVKQHDAASAIRALVGGAPAGPAPDLRDLPASSYEAQWRLDFTPYDDVVTEGQLLTFAQLFLPDWPRRQLEHVRRIAAGADLWPAAPDDRRELPARFCTPDELRTLSGDELAARLLVRSFRLRPGRLVHLRLPVELFTEKELRMLASTCAKALRLDERAHETVASYSATQLSGEVVDDAFAAVWACPDFENEVLDRGFAGVDQFRRQARPFVAAARAMVGTRAVPVGSSRD</sequence>
<comment type="caution">
    <text evidence="2">The sequence shown here is derived from an EMBL/GenBank/DDBJ whole genome shotgun (WGS) entry which is preliminary data.</text>
</comment>
<dbReference type="RefSeq" id="WP_202992546.1">
    <property type="nucleotide sequence ID" value="NZ_JAENHO010000004.1"/>
</dbReference>